<feature type="domain" description="NTF2-like N-terminal transpeptidase" evidence="7">
    <location>
        <begin position="54"/>
        <end position="130"/>
    </location>
</feature>
<dbReference type="Gene3D" id="3.30.1390.30">
    <property type="entry name" value="Penicillin-binding protein 2a, domain 3"/>
    <property type="match status" value="1"/>
</dbReference>
<feature type="domain" description="Penicillin-binding protein transpeptidase" evidence="5">
    <location>
        <begin position="370"/>
        <end position="617"/>
    </location>
</feature>
<dbReference type="InterPro" id="IPR005311">
    <property type="entry name" value="PBP_dimer"/>
</dbReference>
<dbReference type="Gene3D" id="3.40.710.10">
    <property type="entry name" value="DD-peptidase/beta-lactamase superfamily"/>
    <property type="match status" value="1"/>
</dbReference>
<dbReference type="Gene3D" id="3.90.1310.10">
    <property type="entry name" value="Penicillin-binding protein 2a (Domain 2)"/>
    <property type="match status" value="1"/>
</dbReference>
<dbReference type="Pfam" id="PF00905">
    <property type="entry name" value="Transpeptidase"/>
    <property type="match status" value="1"/>
</dbReference>
<gene>
    <name evidence="8" type="ORF">brsh051_13950</name>
</gene>
<accession>A0AAN0MGR9</accession>
<keyword evidence="9" id="KW-1185">Reference proteome</keyword>
<evidence type="ECO:0000256" key="4">
    <source>
        <dbReference type="SAM" id="MobiDB-lite"/>
    </source>
</evidence>
<sequence length="637" mass="66201">MILALAMVLTGCSVGLFKPQPSPGGEDAAGRLAAALANGSIDDLPLVDHDRAVLDYQQATGALDGLLPEVEVTSVDYADSGTEATVQLSQRYVFTQGQWAFTSTAQLTYAEDHWQVDWAPSVVHPELTETTRLYDERTTPRRGSIIGASGMAIVEDRPVYKVGIDKTKADESQWESSARALAQLMDIDADSYAQQVAASGPQAFVLAITVREGQVPAQIDTIAGAVALGTTLPLAPSSTFARGILGTAGEATAEDIAAGDGQIIEGDIVGQSGLQQLHDTELRGLPGHAISIIARSQSQLEKLPPQAEGTPSTASSSPGATPSPTGPAITNKLLFSVAPVNGTSLQLTMDIDLQRKAEAIVAPHTDNLVMLVVLDRATGGVLAAADSPAAGVQSFSTTGGYPPGSTMKLSTSLALIRQGYTPDSLVNCSPTATINGRVFSNHPAYPTSLMGMVPLSTAVAASCNTAFLNASTQISSQEFTSAAASLGLGVDYDTGFGAFYGSVPMVDDPVEHAAGMIGQGQVLMSPLALAAEAASVANGHTTIPYLIETQQPTSTAQPLTTDEAAKLRDLMQQVVSRGTAMQMIGILEGAKTGTAEFGDASQSHSWIVGWNDQYAICAMSYNGNQDDKQAVIDFITG</sequence>
<dbReference type="InterPro" id="IPR001460">
    <property type="entry name" value="PCN-bd_Tpept"/>
</dbReference>
<dbReference type="InterPro" id="IPR036138">
    <property type="entry name" value="PBP_dimer_sf"/>
</dbReference>
<dbReference type="KEGG" id="broo:brsh051_13950"/>
<dbReference type="PANTHER" id="PTHR30627">
    <property type="entry name" value="PEPTIDOGLYCAN D,D-TRANSPEPTIDASE"/>
    <property type="match status" value="1"/>
</dbReference>
<reference evidence="8" key="1">
    <citation type="journal article" date="2024" name="Int. J. Syst. Evol. Microbiol.">
        <title>Brooklawnia propionicigenes sp. nov., a facultatively anaerobic, propionate-producing bacterium isolated from a methanogenic reactor treating waste from cattle farms.</title>
        <authorList>
            <person name="Akita Y."/>
            <person name="Ueki A."/>
            <person name="Tonouchi A."/>
            <person name="Sugawara Y."/>
            <person name="Honma S."/>
            <person name="Kaku N."/>
            <person name="Ueki K."/>
        </authorList>
    </citation>
    <scope>NUCLEOTIDE SEQUENCE</scope>
    <source>
        <strain evidence="8">SH051</strain>
    </source>
</reference>
<dbReference type="GO" id="GO:0008800">
    <property type="term" value="F:beta-lactamase activity"/>
    <property type="evidence" value="ECO:0007669"/>
    <property type="project" value="UniProtKB-EC"/>
</dbReference>
<dbReference type="AlphaFoldDB" id="A0AAN0MGR9"/>
<evidence type="ECO:0000256" key="2">
    <source>
        <dbReference type="ARBA" id="ARBA00007171"/>
    </source>
</evidence>
<dbReference type="Pfam" id="PF05223">
    <property type="entry name" value="MecA_N"/>
    <property type="match status" value="1"/>
</dbReference>
<keyword evidence="3" id="KW-0472">Membrane</keyword>
<evidence type="ECO:0000259" key="5">
    <source>
        <dbReference type="Pfam" id="PF00905"/>
    </source>
</evidence>
<feature type="compositionally biased region" description="Low complexity" evidence="4">
    <location>
        <begin position="309"/>
        <end position="328"/>
    </location>
</feature>
<dbReference type="Pfam" id="PF03717">
    <property type="entry name" value="PBP_dimer"/>
    <property type="match status" value="1"/>
</dbReference>
<name>A0AAN0MGR9_9ACTN</name>
<dbReference type="GO" id="GO:0046677">
    <property type="term" value="P:response to antibiotic"/>
    <property type="evidence" value="ECO:0007669"/>
    <property type="project" value="UniProtKB-KW"/>
</dbReference>
<organism evidence="8 9">
    <name type="scientific">Brooklawnia propionicigenes</name>
    <dbReference type="NCBI Taxonomy" id="3041175"/>
    <lineage>
        <taxon>Bacteria</taxon>
        <taxon>Bacillati</taxon>
        <taxon>Actinomycetota</taxon>
        <taxon>Actinomycetes</taxon>
        <taxon>Propionibacteriales</taxon>
        <taxon>Propionibacteriaceae</taxon>
        <taxon>Brooklawnia</taxon>
    </lineage>
</organism>
<dbReference type="SUPFAM" id="SSF56519">
    <property type="entry name" value="Penicillin binding protein dimerisation domain"/>
    <property type="match status" value="1"/>
</dbReference>
<dbReference type="Proteomes" id="UP001431656">
    <property type="component" value="Chromosome"/>
</dbReference>
<evidence type="ECO:0000256" key="3">
    <source>
        <dbReference type="ARBA" id="ARBA00023136"/>
    </source>
</evidence>
<dbReference type="SUPFAM" id="SSF56601">
    <property type="entry name" value="beta-lactamase/transpeptidase-like"/>
    <property type="match status" value="1"/>
</dbReference>
<dbReference type="GO" id="GO:0008658">
    <property type="term" value="F:penicillin binding"/>
    <property type="evidence" value="ECO:0007669"/>
    <property type="project" value="InterPro"/>
</dbReference>
<evidence type="ECO:0000313" key="9">
    <source>
        <dbReference type="Proteomes" id="UP001431656"/>
    </source>
</evidence>
<dbReference type="GO" id="GO:0071555">
    <property type="term" value="P:cell wall organization"/>
    <property type="evidence" value="ECO:0007669"/>
    <property type="project" value="TreeGrafter"/>
</dbReference>
<dbReference type="GO" id="GO:0005886">
    <property type="term" value="C:plasma membrane"/>
    <property type="evidence" value="ECO:0007669"/>
    <property type="project" value="TreeGrafter"/>
</dbReference>
<feature type="region of interest" description="Disordered" evidence="4">
    <location>
        <begin position="300"/>
        <end position="328"/>
    </location>
</feature>
<comment type="similarity">
    <text evidence="2">Belongs to the transpeptidase family.</text>
</comment>
<dbReference type="InterPro" id="IPR007887">
    <property type="entry name" value="MecA_N"/>
</dbReference>
<dbReference type="InterPro" id="IPR012338">
    <property type="entry name" value="Beta-lactam/transpept-like"/>
</dbReference>
<evidence type="ECO:0000259" key="6">
    <source>
        <dbReference type="Pfam" id="PF03717"/>
    </source>
</evidence>
<evidence type="ECO:0000259" key="7">
    <source>
        <dbReference type="Pfam" id="PF05223"/>
    </source>
</evidence>
<evidence type="ECO:0000313" key="8">
    <source>
        <dbReference type="EMBL" id="BEH02114.1"/>
    </source>
</evidence>
<dbReference type="PANTHER" id="PTHR30627:SF24">
    <property type="entry name" value="PENICILLIN-BINDING PROTEIN 4B"/>
    <property type="match status" value="1"/>
</dbReference>
<dbReference type="InterPro" id="IPR050515">
    <property type="entry name" value="Beta-lactam/transpept"/>
</dbReference>
<proteinExistence type="inferred from homology"/>
<feature type="domain" description="Penicillin-binding protein dimerisation" evidence="6">
    <location>
        <begin position="138"/>
        <end position="290"/>
    </location>
</feature>
<protein>
    <submittedName>
        <fullName evidence="8">Penicillin-binding transpeptidase domain-containing protein</fullName>
    </submittedName>
</protein>
<dbReference type="EMBL" id="AP028056">
    <property type="protein sequence ID" value="BEH02114.1"/>
    <property type="molecule type" value="Genomic_DNA"/>
</dbReference>
<evidence type="ECO:0000256" key="1">
    <source>
        <dbReference type="ARBA" id="ARBA00004370"/>
    </source>
</evidence>
<comment type="subcellular location">
    <subcellularLocation>
        <location evidence="1">Membrane</location>
    </subcellularLocation>
</comment>